<dbReference type="InterPro" id="IPR025944">
    <property type="entry name" value="Sigma_54_int_dom_CS"/>
</dbReference>
<dbReference type="Gene3D" id="1.10.10.60">
    <property type="entry name" value="Homeodomain-like"/>
    <property type="match status" value="1"/>
</dbReference>
<dbReference type="SMART" id="SM00382">
    <property type="entry name" value="AAA"/>
    <property type="match status" value="1"/>
</dbReference>
<dbReference type="InterPro" id="IPR003593">
    <property type="entry name" value="AAA+_ATPase"/>
</dbReference>
<dbReference type="Pfam" id="PF00158">
    <property type="entry name" value="Sigma54_activat"/>
    <property type="match status" value="1"/>
</dbReference>
<keyword evidence="4" id="KW-0804">Transcription</keyword>
<reference evidence="7" key="1">
    <citation type="submission" date="2021-03" db="EMBL/GenBank/DDBJ databases">
        <title>Acanthopleuribacteraceae sp. M133.</title>
        <authorList>
            <person name="Wang G."/>
        </authorList>
    </citation>
    <scope>NUCLEOTIDE SEQUENCE</scope>
    <source>
        <strain evidence="7">M133</strain>
    </source>
</reference>
<dbReference type="PANTHER" id="PTHR32071:SF57">
    <property type="entry name" value="C4-DICARBOXYLATE TRANSPORT TRANSCRIPTIONAL REGULATORY PROTEIN DCTD"/>
    <property type="match status" value="1"/>
</dbReference>
<feature type="compositionally biased region" description="Basic and acidic residues" evidence="5">
    <location>
        <begin position="442"/>
        <end position="451"/>
    </location>
</feature>
<dbReference type="Pfam" id="PF25601">
    <property type="entry name" value="AAA_lid_14"/>
    <property type="match status" value="1"/>
</dbReference>
<evidence type="ECO:0000256" key="3">
    <source>
        <dbReference type="ARBA" id="ARBA00023015"/>
    </source>
</evidence>
<feature type="region of interest" description="Disordered" evidence="5">
    <location>
        <begin position="1"/>
        <end position="25"/>
    </location>
</feature>
<dbReference type="InterPro" id="IPR002197">
    <property type="entry name" value="HTH_Fis"/>
</dbReference>
<feature type="compositionally biased region" description="Basic and acidic residues" evidence="5">
    <location>
        <begin position="1"/>
        <end position="17"/>
    </location>
</feature>
<dbReference type="PROSITE" id="PS00688">
    <property type="entry name" value="SIGMA54_INTERACT_3"/>
    <property type="match status" value="1"/>
</dbReference>
<dbReference type="InterPro" id="IPR025662">
    <property type="entry name" value="Sigma_54_int_dom_ATP-bd_1"/>
</dbReference>
<gene>
    <name evidence="7" type="ORF">J3U87_12340</name>
</gene>
<dbReference type="SUPFAM" id="SSF52540">
    <property type="entry name" value="P-loop containing nucleoside triphosphate hydrolases"/>
    <property type="match status" value="1"/>
</dbReference>
<evidence type="ECO:0000313" key="8">
    <source>
        <dbReference type="Proteomes" id="UP000663929"/>
    </source>
</evidence>
<evidence type="ECO:0000256" key="1">
    <source>
        <dbReference type="ARBA" id="ARBA00022741"/>
    </source>
</evidence>
<dbReference type="InterPro" id="IPR002078">
    <property type="entry name" value="Sigma_54_int"/>
</dbReference>
<dbReference type="Proteomes" id="UP000663929">
    <property type="component" value="Chromosome"/>
</dbReference>
<dbReference type="EMBL" id="CP071793">
    <property type="protein sequence ID" value="QTD53237.1"/>
    <property type="molecule type" value="Genomic_DNA"/>
</dbReference>
<evidence type="ECO:0000256" key="5">
    <source>
        <dbReference type="SAM" id="MobiDB-lite"/>
    </source>
</evidence>
<dbReference type="FunFam" id="3.40.50.300:FF:000006">
    <property type="entry name" value="DNA-binding transcriptional regulator NtrC"/>
    <property type="match status" value="1"/>
</dbReference>
<dbReference type="GO" id="GO:0005524">
    <property type="term" value="F:ATP binding"/>
    <property type="evidence" value="ECO:0007669"/>
    <property type="project" value="UniProtKB-KW"/>
</dbReference>
<dbReference type="KEGG" id="scor:J3U87_12340"/>
<name>A0A8A4TV50_SULCO</name>
<evidence type="ECO:0000256" key="4">
    <source>
        <dbReference type="ARBA" id="ARBA00023163"/>
    </source>
</evidence>
<dbReference type="AlphaFoldDB" id="A0A8A4TV50"/>
<dbReference type="InterPro" id="IPR027417">
    <property type="entry name" value="P-loop_NTPase"/>
</dbReference>
<accession>A0A8A4TV50</accession>
<evidence type="ECO:0000259" key="6">
    <source>
        <dbReference type="PROSITE" id="PS50045"/>
    </source>
</evidence>
<dbReference type="GO" id="GO:0043565">
    <property type="term" value="F:sequence-specific DNA binding"/>
    <property type="evidence" value="ECO:0007669"/>
    <property type="project" value="InterPro"/>
</dbReference>
<dbReference type="CDD" id="cd00009">
    <property type="entry name" value="AAA"/>
    <property type="match status" value="1"/>
</dbReference>
<keyword evidence="1" id="KW-0547">Nucleotide-binding</keyword>
<protein>
    <submittedName>
        <fullName evidence="7">Sigma-54-dependent Fis family transcriptional regulator</fullName>
    </submittedName>
</protein>
<keyword evidence="3" id="KW-0805">Transcription regulation</keyword>
<feature type="compositionally biased region" description="Polar residues" evidence="5">
    <location>
        <begin position="425"/>
        <end position="435"/>
    </location>
</feature>
<dbReference type="Gene3D" id="3.40.50.300">
    <property type="entry name" value="P-loop containing nucleotide triphosphate hydrolases"/>
    <property type="match status" value="1"/>
</dbReference>
<evidence type="ECO:0000313" key="7">
    <source>
        <dbReference type="EMBL" id="QTD53237.1"/>
    </source>
</evidence>
<dbReference type="PROSITE" id="PS00675">
    <property type="entry name" value="SIGMA54_INTERACT_1"/>
    <property type="match status" value="1"/>
</dbReference>
<keyword evidence="2" id="KW-0067">ATP-binding</keyword>
<dbReference type="PANTHER" id="PTHR32071">
    <property type="entry name" value="TRANSCRIPTIONAL REGULATORY PROTEIN"/>
    <property type="match status" value="1"/>
</dbReference>
<dbReference type="PROSITE" id="PS50045">
    <property type="entry name" value="SIGMA54_INTERACT_4"/>
    <property type="match status" value="1"/>
</dbReference>
<feature type="domain" description="Sigma-54 factor interaction" evidence="6">
    <location>
        <begin position="161"/>
        <end position="400"/>
    </location>
</feature>
<organism evidence="7 8">
    <name type="scientific">Sulfidibacter corallicola</name>
    <dbReference type="NCBI Taxonomy" id="2818388"/>
    <lineage>
        <taxon>Bacteria</taxon>
        <taxon>Pseudomonadati</taxon>
        <taxon>Acidobacteriota</taxon>
        <taxon>Holophagae</taxon>
        <taxon>Acanthopleuribacterales</taxon>
        <taxon>Acanthopleuribacteraceae</taxon>
        <taxon>Sulfidibacter</taxon>
    </lineage>
</organism>
<sequence length="538" mass="60390">MASGKDKIADQSTHSRWDVSSGPSTLSRTTLMLTLVLHPRLSRVGERALVTVPGDSCVLRLSRMEPDFCTPHQNLGRPLGLPCISRKPLRLIWSCNENLRFERGDCTTRVRIDGIPLEQTLEIEARRLKEGVVLILADHVVMLLHECESPLLERDRGDLGLVGYADAMVRIREEIRQVADLDVPVLIRGETGVGKELVAQALHRYGARRNRPFISVNLGALPESLAAAELFGAKRGSFTGATADRPGYFRAAHQGVLFLDEVGEAPAEVQGMLLRVLETKEIVPVGSHTPTRLDVRVLAATDAELEARIKEDRFKEPLLHRLAGYEIVIPPLRGRREDIGRLFVHFARRNFDEFGWGPLPEFSDPLALPWLPVEIAAALVRFSWPGNVRQLRNLVRQLIIGNRGQTRLRMTPQVDRILGMVQAAQSTPVSTDSVAPSNEPPSRVERRRPSEVGEDELIDAMRRAEWEPKEAARILGISRASIYDLVKKCDRLQTTMDLSPDQIEDCFRRHHGVVETMARELEVSRLALRRRMKSMGLN</sequence>
<evidence type="ECO:0000256" key="2">
    <source>
        <dbReference type="ARBA" id="ARBA00022840"/>
    </source>
</evidence>
<dbReference type="RefSeq" id="WP_237383337.1">
    <property type="nucleotide sequence ID" value="NZ_CP071793.1"/>
</dbReference>
<keyword evidence="8" id="KW-1185">Reference proteome</keyword>
<dbReference type="GO" id="GO:0006355">
    <property type="term" value="P:regulation of DNA-templated transcription"/>
    <property type="evidence" value="ECO:0007669"/>
    <property type="project" value="InterPro"/>
</dbReference>
<dbReference type="Pfam" id="PF02954">
    <property type="entry name" value="HTH_8"/>
    <property type="match status" value="1"/>
</dbReference>
<dbReference type="Gene3D" id="1.10.8.60">
    <property type="match status" value="1"/>
</dbReference>
<proteinExistence type="predicted"/>
<dbReference type="InterPro" id="IPR058031">
    <property type="entry name" value="AAA_lid_NorR"/>
</dbReference>
<feature type="region of interest" description="Disordered" evidence="5">
    <location>
        <begin position="425"/>
        <end position="452"/>
    </location>
</feature>